<accession>A0A645GUF6</accession>
<dbReference type="EMBL" id="VSSQ01081626">
    <property type="protein sequence ID" value="MPN30491.1"/>
    <property type="molecule type" value="Genomic_DNA"/>
</dbReference>
<name>A0A645GUF6_9ZZZZ</name>
<comment type="caution">
    <text evidence="1">The sequence shown here is derived from an EMBL/GenBank/DDBJ whole genome shotgun (WGS) entry which is preliminary data.</text>
</comment>
<sequence length="95" mass="11066">MPALEQRRARAQRQQRVHRVVQFAFARNLAAQQPARFVQIGRHHLGQREELVHQSGFGLLRDQPVAASGHHHRVEHHMRQLITPNRVGHHMHHLG</sequence>
<organism evidence="1">
    <name type="scientific">bioreactor metagenome</name>
    <dbReference type="NCBI Taxonomy" id="1076179"/>
    <lineage>
        <taxon>unclassified sequences</taxon>
        <taxon>metagenomes</taxon>
        <taxon>ecological metagenomes</taxon>
    </lineage>
</organism>
<protein>
    <submittedName>
        <fullName evidence="1">Uncharacterized protein</fullName>
    </submittedName>
</protein>
<evidence type="ECO:0000313" key="1">
    <source>
        <dbReference type="EMBL" id="MPN30491.1"/>
    </source>
</evidence>
<proteinExistence type="predicted"/>
<gene>
    <name evidence="1" type="ORF">SDC9_177962</name>
</gene>
<dbReference type="AlphaFoldDB" id="A0A645GUF6"/>
<reference evidence="1" key="1">
    <citation type="submission" date="2019-08" db="EMBL/GenBank/DDBJ databases">
        <authorList>
            <person name="Kucharzyk K."/>
            <person name="Murdoch R.W."/>
            <person name="Higgins S."/>
            <person name="Loffler F."/>
        </authorList>
    </citation>
    <scope>NUCLEOTIDE SEQUENCE</scope>
</reference>